<accession>A0A2T2P2I8</accession>
<dbReference type="Gene3D" id="2.160.20.10">
    <property type="entry name" value="Single-stranded right-handed beta-helix, Pectin lyase-like"/>
    <property type="match status" value="1"/>
</dbReference>
<feature type="chain" id="PRO_5015593183" evidence="9">
    <location>
        <begin position="20"/>
        <end position="392"/>
    </location>
</feature>
<dbReference type="SUPFAM" id="SSF51126">
    <property type="entry name" value="Pectin lyase-like"/>
    <property type="match status" value="1"/>
</dbReference>
<comment type="similarity">
    <text evidence="8">Belongs to the polysaccharide lyase 9 family.</text>
</comment>
<evidence type="ECO:0000256" key="8">
    <source>
        <dbReference type="ARBA" id="ARBA00038263"/>
    </source>
</evidence>
<comment type="cofactor">
    <cofactor evidence="1">
        <name>Ca(2+)</name>
        <dbReference type="ChEBI" id="CHEBI:29108"/>
    </cofactor>
</comment>
<evidence type="ECO:0000256" key="5">
    <source>
        <dbReference type="ARBA" id="ARBA00022729"/>
    </source>
</evidence>
<dbReference type="PANTHER" id="PTHR40088:SF1">
    <property type="entry name" value="PECTATE LYASE PEL9"/>
    <property type="match status" value="1"/>
</dbReference>
<keyword evidence="12" id="KW-1185">Reference proteome</keyword>
<evidence type="ECO:0000313" key="11">
    <source>
        <dbReference type="EMBL" id="PSN71558.1"/>
    </source>
</evidence>
<dbReference type="EMBL" id="KZ678131">
    <property type="protein sequence ID" value="PSN71558.1"/>
    <property type="molecule type" value="Genomic_DNA"/>
</dbReference>
<evidence type="ECO:0000259" key="10">
    <source>
        <dbReference type="Pfam" id="PF22842"/>
    </source>
</evidence>
<dbReference type="Proteomes" id="UP000240883">
    <property type="component" value="Unassembled WGS sequence"/>
</dbReference>
<feature type="signal peptide" evidence="9">
    <location>
        <begin position="1"/>
        <end position="19"/>
    </location>
</feature>
<keyword evidence="4" id="KW-0479">Metal-binding</keyword>
<evidence type="ECO:0000256" key="7">
    <source>
        <dbReference type="ARBA" id="ARBA00023239"/>
    </source>
</evidence>
<evidence type="ECO:0000256" key="3">
    <source>
        <dbReference type="ARBA" id="ARBA00022525"/>
    </source>
</evidence>
<dbReference type="AlphaFoldDB" id="A0A2T2P2I8"/>
<keyword evidence="3" id="KW-0964">Secreted</keyword>
<proteinExistence type="inferred from homology"/>
<name>A0A2T2P2I8_CORCC</name>
<evidence type="ECO:0000256" key="2">
    <source>
        <dbReference type="ARBA" id="ARBA00004613"/>
    </source>
</evidence>
<evidence type="ECO:0000313" key="12">
    <source>
        <dbReference type="Proteomes" id="UP000240883"/>
    </source>
</evidence>
<keyword evidence="7 11" id="KW-0456">Lyase</keyword>
<dbReference type="InterPro" id="IPR011050">
    <property type="entry name" value="Pectin_lyase_fold/virulence"/>
</dbReference>
<keyword evidence="6" id="KW-0106">Calcium</keyword>
<dbReference type="STRING" id="1448308.A0A2T2P2I8"/>
<dbReference type="InterPro" id="IPR052052">
    <property type="entry name" value="Polysaccharide_Lyase_9"/>
</dbReference>
<dbReference type="PANTHER" id="PTHR40088">
    <property type="entry name" value="PECTATE LYASE (EUROFUNG)"/>
    <property type="match status" value="1"/>
</dbReference>
<evidence type="ECO:0000256" key="9">
    <source>
        <dbReference type="SAM" id="SignalP"/>
    </source>
</evidence>
<protein>
    <submittedName>
        <fullName evidence="11">Family 9 polysaccharide lyase</fullName>
    </submittedName>
</protein>
<organism evidence="11 12">
    <name type="scientific">Corynespora cassiicola Philippines</name>
    <dbReference type="NCBI Taxonomy" id="1448308"/>
    <lineage>
        <taxon>Eukaryota</taxon>
        <taxon>Fungi</taxon>
        <taxon>Dikarya</taxon>
        <taxon>Ascomycota</taxon>
        <taxon>Pezizomycotina</taxon>
        <taxon>Dothideomycetes</taxon>
        <taxon>Pleosporomycetidae</taxon>
        <taxon>Pleosporales</taxon>
        <taxon>Corynesporascaceae</taxon>
        <taxon>Corynespora</taxon>
    </lineage>
</organism>
<dbReference type="GO" id="GO:0046872">
    <property type="term" value="F:metal ion binding"/>
    <property type="evidence" value="ECO:0007669"/>
    <property type="project" value="UniProtKB-KW"/>
</dbReference>
<gene>
    <name evidence="11" type="ORF">BS50DRAFT_547015</name>
</gene>
<comment type="subcellular location">
    <subcellularLocation>
        <location evidence="2">Secreted</location>
    </subcellularLocation>
</comment>
<evidence type="ECO:0000256" key="4">
    <source>
        <dbReference type="ARBA" id="ARBA00022723"/>
    </source>
</evidence>
<dbReference type="GO" id="GO:0016837">
    <property type="term" value="F:carbon-oxygen lyase activity, acting on polysaccharides"/>
    <property type="evidence" value="ECO:0007669"/>
    <property type="project" value="TreeGrafter"/>
</dbReference>
<evidence type="ECO:0000256" key="6">
    <source>
        <dbReference type="ARBA" id="ARBA00022837"/>
    </source>
</evidence>
<dbReference type="Pfam" id="PF22842">
    <property type="entry name" value="Pel9A-like_beta_helix"/>
    <property type="match status" value="1"/>
</dbReference>
<dbReference type="OrthoDB" id="5561043at2759"/>
<sequence length="392" mass="42401">MVATKTFLGALALASTCSAADIYVSPSGKGSGSKSSPYGDIQKAVDAAKPGDTIFLMAGTYSPSKNIQVTKKCTSSKKCVIRPNGSDKVILDGKNMPGTPKKYGEGLPNKERGIFHVQDAEYWQFYDLELKNGPYGMYARDASNNHYERIVTHDNYETGFQLEGSSSNNVVLYLDSYRNADPRKNGKSADGFACKEGKGNGNIIRGARLYENSDDGLDLWEFESPVTIEDVVAWGNGYNRWNFNPHENDGNGIKLGGGSHPSAPSVNHVVRNVASFQNHRRGFSDNNNPGKMDLDRCTAWDNDEFGFNFQKSSPTITNSIAFDNGGAETKFKSGVKDSGNSWNNGGWSKSKFASTSATTIKGARKADGRLPATSFLLPADGSSIGADLKNTK</sequence>
<dbReference type="InterPro" id="IPR053868">
    <property type="entry name" value="Pel9A-like_beta_helix"/>
</dbReference>
<reference evidence="11 12" key="1">
    <citation type="journal article" date="2018" name="Front. Microbiol.">
        <title>Genome-Wide Analysis of Corynespora cassiicola Leaf Fall Disease Putative Effectors.</title>
        <authorList>
            <person name="Lopez D."/>
            <person name="Ribeiro S."/>
            <person name="Label P."/>
            <person name="Fumanal B."/>
            <person name="Venisse J.S."/>
            <person name="Kohler A."/>
            <person name="de Oliveira R.R."/>
            <person name="Labutti K."/>
            <person name="Lipzen A."/>
            <person name="Lail K."/>
            <person name="Bauer D."/>
            <person name="Ohm R.A."/>
            <person name="Barry K.W."/>
            <person name="Spatafora J."/>
            <person name="Grigoriev I.V."/>
            <person name="Martin F.M."/>
            <person name="Pujade-Renaud V."/>
        </authorList>
    </citation>
    <scope>NUCLEOTIDE SEQUENCE [LARGE SCALE GENOMIC DNA]</scope>
    <source>
        <strain evidence="11 12">Philippines</strain>
    </source>
</reference>
<keyword evidence="5 9" id="KW-0732">Signal</keyword>
<evidence type="ECO:0000256" key="1">
    <source>
        <dbReference type="ARBA" id="ARBA00001913"/>
    </source>
</evidence>
<dbReference type="InterPro" id="IPR012334">
    <property type="entry name" value="Pectin_lyas_fold"/>
</dbReference>
<feature type="domain" description="Pel9A-like right handed beta-helix region" evidence="10">
    <location>
        <begin position="140"/>
        <end position="311"/>
    </location>
</feature>
<dbReference type="GO" id="GO:0005576">
    <property type="term" value="C:extracellular region"/>
    <property type="evidence" value="ECO:0007669"/>
    <property type="project" value="UniProtKB-SubCell"/>
</dbReference>